<feature type="transmembrane region" description="Helical" evidence="6">
    <location>
        <begin position="119"/>
        <end position="140"/>
    </location>
</feature>
<dbReference type="PANTHER" id="PTHR42723:SF1">
    <property type="entry name" value="CHLOROPHYLL SYNTHASE, CHLOROPLASTIC"/>
    <property type="match status" value="1"/>
</dbReference>
<evidence type="ECO:0000313" key="7">
    <source>
        <dbReference type="EMBL" id="GGH62628.1"/>
    </source>
</evidence>
<dbReference type="RefSeq" id="WP_229687761.1">
    <property type="nucleotide sequence ID" value="NZ_BMIB01000001.1"/>
</dbReference>
<dbReference type="Proteomes" id="UP000627292">
    <property type="component" value="Unassembled WGS sequence"/>
</dbReference>
<dbReference type="GO" id="GO:0016765">
    <property type="term" value="F:transferase activity, transferring alkyl or aryl (other than methyl) groups"/>
    <property type="evidence" value="ECO:0007669"/>
    <property type="project" value="InterPro"/>
</dbReference>
<dbReference type="Gene3D" id="1.10.357.140">
    <property type="entry name" value="UbiA prenyltransferase"/>
    <property type="match status" value="1"/>
</dbReference>
<name>A0A917MTI3_9BACT</name>
<gene>
    <name evidence="7" type="ORF">GCM10011379_12770</name>
</gene>
<feature type="transmembrane region" description="Helical" evidence="6">
    <location>
        <begin position="160"/>
        <end position="181"/>
    </location>
</feature>
<feature type="transmembrane region" description="Helical" evidence="6">
    <location>
        <begin position="22"/>
        <end position="42"/>
    </location>
</feature>
<feature type="transmembrane region" description="Helical" evidence="6">
    <location>
        <begin position="94"/>
        <end position="112"/>
    </location>
</feature>
<dbReference type="Pfam" id="PF01040">
    <property type="entry name" value="UbiA"/>
    <property type="match status" value="1"/>
</dbReference>
<protein>
    <submittedName>
        <fullName evidence="7">Prenyltransferase</fullName>
    </submittedName>
</protein>
<sequence length="297" mass="33668">MFKYCVLKPVFDQAGLKPNVEGIYFVLILLSYVLIAAAGYIINDYFDLNIDQVNKPDKVIIDRVIRRRKALALHILLSMLAIGFSFIVDLRAGSKIAGLSAIACVILLFFYSTTLKKKFLIGNVLVAAITAWSIIALTWFEGNQFFLSKSRAGNLEIEKIFRLTVLYTGFAFIISLIREVVKDMEDVEGDRKYGCKTMPIVWGYNATKVFVMVWLIVLIAMVGTTQVYVIQFGWWISIVYSVFLIIGPLLNISRKLFSAQSPAHYHKLSSLIKLVMLTGILSMGFFLIYSDVICRYF</sequence>
<dbReference type="InterPro" id="IPR044878">
    <property type="entry name" value="UbiA_sf"/>
</dbReference>
<feature type="transmembrane region" description="Helical" evidence="6">
    <location>
        <begin position="228"/>
        <end position="250"/>
    </location>
</feature>
<evidence type="ECO:0000256" key="4">
    <source>
        <dbReference type="ARBA" id="ARBA00022989"/>
    </source>
</evidence>
<feature type="transmembrane region" description="Helical" evidence="6">
    <location>
        <begin position="70"/>
        <end position="88"/>
    </location>
</feature>
<evidence type="ECO:0000256" key="6">
    <source>
        <dbReference type="SAM" id="Phobius"/>
    </source>
</evidence>
<keyword evidence="5 6" id="KW-0472">Membrane</keyword>
<evidence type="ECO:0000256" key="5">
    <source>
        <dbReference type="ARBA" id="ARBA00023136"/>
    </source>
</evidence>
<evidence type="ECO:0000256" key="3">
    <source>
        <dbReference type="ARBA" id="ARBA00022692"/>
    </source>
</evidence>
<comment type="caution">
    <text evidence="7">The sequence shown here is derived from an EMBL/GenBank/DDBJ whole genome shotgun (WGS) entry which is preliminary data.</text>
</comment>
<reference evidence="7" key="2">
    <citation type="submission" date="2020-09" db="EMBL/GenBank/DDBJ databases">
        <authorList>
            <person name="Sun Q."/>
            <person name="Zhou Y."/>
        </authorList>
    </citation>
    <scope>NUCLEOTIDE SEQUENCE</scope>
    <source>
        <strain evidence="7">CGMCC 1.15290</strain>
    </source>
</reference>
<proteinExistence type="predicted"/>
<keyword evidence="3 6" id="KW-0812">Transmembrane</keyword>
<dbReference type="CDD" id="cd13961">
    <property type="entry name" value="PT_UbiA_DGGGPS"/>
    <property type="match status" value="1"/>
</dbReference>
<keyword evidence="4 6" id="KW-1133">Transmembrane helix</keyword>
<organism evidence="7 8">
    <name type="scientific">Filimonas zeae</name>
    <dbReference type="NCBI Taxonomy" id="1737353"/>
    <lineage>
        <taxon>Bacteria</taxon>
        <taxon>Pseudomonadati</taxon>
        <taxon>Bacteroidota</taxon>
        <taxon>Chitinophagia</taxon>
        <taxon>Chitinophagales</taxon>
        <taxon>Chitinophagaceae</taxon>
        <taxon>Filimonas</taxon>
    </lineage>
</organism>
<comment type="subcellular location">
    <subcellularLocation>
        <location evidence="1">Membrane</location>
        <topology evidence="1">Multi-pass membrane protein</topology>
    </subcellularLocation>
</comment>
<dbReference type="Gene3D" id="1.20.120.1780">
    <property type="entry name" value="UbiA prenyltransferase"/>
    <property type="match status" value="1"/>
</dbReference>
<dbReference type="PANTHER" id="PTHR42723">
    <property type="entry name" value="CHLOROPHYLL SYNTHASE"/>
    <property type="match status" value="1"/>
</dbReference>
<dbReference type="GO" id="GO:0016020">
    <property type="term" value="C:membrane"/>
    <property type="evidence" value="ECO:0007669"/>
    <property type="project" value="UniProtKB-SubCell"/>
</dbReference>
<dbReference type="InterPro" id="IPR000537">
    <property type="entry name" value="UbiA_prenyltransferase"/>
</dbReference>
<evidence type="ECO:0000256" key="2">
    <source>
        <dbReference type="ARBA" id="ARBA00022475"/>
    </source>
</evidence>
<keyword evidence="8" id="KW-1185">Reference proteome</keyword>
<feature type="transmembrane region" description="Helical" evidence="6">
    <location>
        <begin position="271"/>
        <end position="289"/>
    </location>
</feature>
<evidence type="ECO:0000313" key="8">
    <source>
        <dbReference type="Proteomes" id="UP000627292"/>
    </source>
</evidence>
<keyword evidence="2" id="KW-1003">Cell membrane</keyword>
<dbReference type="AlphaFoldDB" id="A0A917MTI3"/>
<dbReference type="EMBL" id="BMIB01000001">
    <property type="protein sequence ID" value="GGH62628.1"/>
    <property type="molecule type" value="Genomic_DNA"/>
</dbReference>
<reference evidence="7" key="1">
    <citation type="journal article" date="2014" name="Int. J. Syst. Evol. Microbiol.">
        <title>Complete genome sequence of Corynebacterium casei LMG S-19264T (=DSM 44701T), isolated from a smear-ripened cheese.</title>
        <authorList>
            <consortium name="US DOE Joint Genome Institute (JGI-PGF)"/>
            <person name="Walter F."/>
            <person name="Albersmeier A."/>
            <person name="Kalinowski J."/>
            <person name="Ruckert C."/>
        </authorList>
    </citation>
    <scope>NUCLEOTIDE SEQUENCE</scope>
    <source>
        <strain evidence="7">CGMCC 1.15290</strain>
    </source>
</reference>
<evidence type="ECO:0000256" key="1">
    <source>
        <dbReference type="ARBA" id="ARBA00004141"/>
    </source>
</evidence>
<accession>A0A917MTI3</accession>
<feature type="transmembrane region" description="Helical" evidence="6">
    <location>
        <begin position="202"/>
        <end position="222"/>
    </location>
</feature>
<dbReference type="InterPro" id="IPR050475">
    <property type="entry name" value="Prenyltransferase_related"/>
</dbReference>